<keyword evidence="9 14" id="KW-0805">Transcription regulation</keyword>
<sequence>MSSLLCVVIDLSIEQWHSSTDFSVSDLFTHLIPFLNAHVAASNDNQLAVFAALPGTSQLLYSSTDDQSQSLASGHNSYPQFQVLDETVVNRVIIHLDTLPDQDHQAPCSLVGALTKALCFINRLTLDHNANTSNAEGLEPIALPDPRILILSVSPDITSSYIPIMNSIFSAQKLKVTIDACQLFGTDSVFLQQAAHLTGGSYLHLEHREALLQYLTMTFLPSPSVRKAIAVPTQDKVDFRAACFCHKNIIDIGFVCSVCLSTSARVFYLSHQIPDENSPASECVTSSGAAQGRVLD</sequence>
<comment type="similarity">
    <text evidence="3 14">Belongs to the TFB4 family.</text>
</comment>
<feature type="region of interest" description="Disordered" evidence="15">
    <location>
        <begin position="276"/>
        <end position="296"/>
    </location>
</feature>
<gene>
    <name evidence="16" type="ORF">D9758_001915</name>
</gene>
<dbReference type="InterPro" id="IPR036465">
    <property type="entry name" value="vWFA_dom_sf"/>
</dbReference>
<comment type="caution">
    <text evidence="16">The sequence shown here is derived from an EMBL/GenBank/DDBJ whole genome shotgun (WGS) entry which is preliminary data.</text>
</comment>
<dbReference type="Gene3D" id="3.40.50.410">
    <property type="entry name" value="von Willebrand factor, type A domain"/>
    <property type="match status" value="1"/>
</dbReference>
<keyword evidence="11 14" id="KW-0234">DNA repair</keyword>
<feature type="compositionally biased region" description="Polar residues" evidence="15">
    <location>
        <begin position="278"/>
        <end position="289"/>
    </location>
</feature>
<keyword evidence="8 14" id="KW-0862">Zinc</keyword>
<dbReference type="Pfam" id="PF03850">
    <property type="entry name" value="Tfb4"/>
    <property type="match status" value="1"/>
</dbReference>
<evidence type="ECO:0000256" key="15">
    <source>
        <dbReference type="SAM" id="MobiDB-lite"/>
    </source>
</evidence>
<comment type="subcellular location">
    <subcellularLocation>
        <location evidence="2 14">Nucleus</location>
    </subcellularLocation>
</comment>
<comment type="subunit">
    <text evidence="14">Component of the 7-subunit TFIIH core complex composed of XPB/SSL2, XPD/RAD3, SSL1, TFB1, TFB2, TFB4 and TFB5, which is active in NER. The core complex associates with the 3-subunit CTD-kinase module TFIIK composed of CCL1, KIN28 and TFB3 to form the 10-subunit holoenzyme (holo-TFIIH) active in transcription.</text>
</comment>
<name>A0A8H5GTK9_9AGAR</name>
<keyword evidence="5 14" id="KW-0479">Metal-binding</keyword>
<evidence type="ECO:0000256" key="9">
    <source>
        <dbReference type="ARBA" id="ARBA00023015"/>
    </source>
</evidence>
<comment type="function">
    <text evidence="1 14">Component of the general transcription and DNA repair factor IIH (TFIIH) core complex, which is involved in general and transcription-coupled nucleotide excision repair (NER) of damaged DNA and, when complexed to TFIIK, in RNA transcription by RNA polymerase II. In NER, TFIIH acts by opening DNA around the lesion to allow the excision of the damaged oligonucleotide and its replacement by a new DNA fragment. In transcription, TFIIH has an essential role in transcription initiation. When the pre-initiation complex (PIC) has been established, TFIIH is required for promoter opening and promoter escape. Phosphorylation of the C-terminal tail (CTD) of the largest subunit of RNA polymerase II by the kinase module TFIIK controls the initiation of transcription.</text>
</comment>
<keyword evidence="6 14" id="KW-0227">DNA damage</keyword>
<keyword evidence="10 14" id="KW-0804">Transcription</keyword>
<protein>
    <recommendedName>
        <fullName evidence="4 14">General transcription and DNA repair factor IIH subunit TFB4</fullName>
        <shortName evidence="14">TFIIH subunit TFB4</shortName>
    </recommendedName>
    <alternativeName>
        <fullName evidence="13 14">RNA polymerase II transcription factor B subunit 4</fullName>
    </alternativeName>
</protein>
<dbReference type="InterPro" id="IPR004600">
    <property type="entry name" value="TFIIH_Tfb4/GTF2H3"/>
</dbReference>
<dbReference type="GO" id="GO:0006355">
    <property type="term" value="P:regulation of DNA-templated transcription"/>
    <property type="evidence" value="ECO:0007669"/>
    <property type="project" value="InterPro"/>
</dbReference>
<evidence type="ECO:0000256" key="11">
    <source>
        <dbReference type="ARBA" id="ARBA00023204"/>
    </source>
</evidence>
<dbReference type="EMBL" id="JAACJM010000010">
    <property type="protein sequence ID" value="KAF5370605.1"/>
    <property type="molecule type" value="Genomic_DNA"/>
</dbReference>
<dbReference type="AlphaFoldDB" id="A0A8H5GTK9"/>
<dbReference type="PANTHER" id="PTHR12831">
    <property type="entry name" value="TRANSCRIPTION INITIATION FACTOR IIH TFIIH , POLYPEPTIDE 3-RELATED"/>
    <property type="match status" value="1"/>
</dbReference>
<evidence type="ECO:0000256" key="1">
    <source>
        <dbReference type="ARBA" id="ARBA00002817"/>
    </source>
</evidence>
<keyword evidence="7 14" id="KW-0863">Zinc-finger</keyword>
<evidence type="ECO:0000256" key="6">
    <source>
        <dbReference type="ARBA" id="ARBA00022763"/>
    </source>
</evidence>
<evidence type="ECO:0000256" key="12">
    <source>
        <dbReference type="ARBA" id="ARBA00023242"/>
    </source>
</evidence>
<evidence type="ECO:0000256" key="14">
    <source>
        <dbReference type="RuleBase" id="RU368090"/>
    </source>
</evidence>
<dbReference type="GO" id="GO:0006289">
    <property type="term" value="P:nucleotide-excision repair"/>
    <property type="evidence" value="ECO:0007669"/>
    <property type="project" value="UniProtKB-UniRule"/>
</dbReference>
<evidence type="ECO:0000256" key="5">
    <source>
        <dbReference type="ARBA" id="ARBA00022723"/>
    </source>
</evidence>
<evidence type="ECO:0000256" key="2">
    <source>
        <dbReference type="ARBA" id="ARBA00004123"/>
    </source>
</evidence>
<evidence type="ECO:0000313" key="16">
    <source>
        <dbReference type="EMBL" id="KAF5370605.1"/>
    </source>
</evidence>
<dbReference type="GO" id="GO:0008270">
    <property type="term" value="F:zinc ion binding"/>
    <property type="evidence" value="ECO:0007669"/>
    <property type="project" value="UniProtKB-KW"/>
</dbReference>
<evidence type="ECO:0000256" key="10">
    <source>
        <dbReference type="ARBA" id="ARBA00023163"/>
    </source>
</evidence>
<evidence type="ECO:0000256" key="13">
    <source>
        <dbReference type="ARBA" id="ARBA00033341"/>
    </source>
</evidence>
<dbReference type="GO" id="GO:0000439">
    <property type="term" value="C:transcription factor TFIIH core complex"/>
    <property type="evidence" value="ECO:0007669"/>
    <property type="project" value="UniProtKB-UniRule"/>
</dbReference>
<dbReference type="OrthoDB" id="17307at2759"/>
<proteinExistence type="inferred from homology"/>
<evidence type="ECO:0000256" key="7">
    <source>
        <dbReference type="ARBA" id="ARBA00022771"/>
    </source>
</evidence>
<keyword evidence="12 14" id="KW-0539">Nucleus</keyword>
<evidence type="ECO:0000313" key="17">
    <source>
        <dbReference type="Proteomes" id="UP000559256"/>
    </source>
</evidence>
<dbReference type="GO" id="GO:0005675">
    <property type="term" value="C:transcription factor TFIIH holo complex"/>
    <property type="evidence" value="ECO:0007669"/>
    <property type="project" value="UniProtKB-UniRule"/>
</dbReference>
<organism evidence="16 17">
    <name type="scientific">Tetrapyrgos nigripes</name>
    <dbReference type="NCBI Taxonomy" id="182062"/>
    <lineage>
        <taxon>Eukaryota</taxon>
        <taxon>Fungi</taxon>
        <taxon>Dikarya</taxon>
        <taxon>Basidiomycota</taxon>
        <taxon>Agaricomycotina</taxon>
        <taxon>Agaricomycetes</taxon>
        <taxon>Agaricomycetidae</taxon>
        <taxon>Agaricales</taxon>
        <taxon>Marasmiineae</taxon>
        <taxon>Marasmiaceae</taxon>
        <taxon>Tetrapyrgos</taxon>
    </lineage>
</organism>
<accession>A0A8H5GTK9</accession>
<reference evidence="16 17" key="1">
    <citation type="journal article" date="2020" name="ISME J.">
        <title>Uncovering the hidden diversity of litter-decomposition mechanisms in mushroom-forming fungi.</title>
        <authorList>
            <person name="Floudas D."/>
            <person name="Bentzer J."/>
            <person name="Ahren D."/>
            <person name="Johansson T."/>
            <person name="Persson P."/>
            <person name="Tunlid A."/>
        </authorList>
    </citation>
    <scope>NUCLEOTIDE SEQUENCE [LARGE SCALE GENOMIC DNA]</scope>
    <source>
        <strain evidence="16 17">CBS 291.85</strain>
    </source>
</reference>
<dbReference type="Proteomes" id="UP000559256">
    <property type="component" value="Unassembled WGS sequence"/>
</dbReference>
<evidence type="ECO:0000256" key="3">
    <source>
        <dbReference type="ARBA" id="ARBA00005273"/>
    </source>
</evidence>
<keyword evidence="17" id="KW-1185">Reference proteome</keyword>
<dbReference type="PANTHER" id="PTHR12831:SF0">
    <property type="entry name" value="GENERAL TRANSCRIPTION FACTOR IIH SUBUNIT 3"/>
    <property type="match status" value="1"/>
</dbReference>
<evidence type="ECO:0000256" key="8">
    <source>
        <dbReference type="ARBA" id="ARBA00022833"/>
    </source>
</evidence>
<evidence type="ECO:0000256" key="4">
    <source>
        <dbReference type="ARBA" id="ARBA00021280"/>
    </source>
</evidence>